<comment type="caution">
    <text evidence="1">The sequence shown here is derived from an EMBL/GenBank/DDBJ whole genome shotgun (WGS) entry which is preliminary data.</text>
</comment>
<dbReference type="EMBL" id="LAZR01015247">
    <property type="protein sequence ID" value="KKM14014.1"/>
    <property type="molecule type" value="Genomic_DNA"/>
</dbReference>
<organism evidence="1">
    <name type="scientific">marine sediment metagenome</name>
    <dbReference type="NCBI Taxonomy" id="412755"/>
    <lineage>
        <taxon>unclassified sequences</taxon>
        <taxon>metagenomes</taxon>
        <taxon>ecological metagenomes</taxon>
    </lineage>
</organism>
<gene>
    <name evidence="1" type="ORF">LCGC14_1710440</name>
</gene>
<sequence>MEQQPPMPQQGYTDPLATNVGYIPQQNIQMDPVMSKHLDFSNTLDRLKNMLMGREYNDEEDEWKPATIMVYNDKGEPIEVEEGPMMEPRSIRTIIGFLEMFLNPNLFLSQLDDERINDIMWDVNTKLFAMFYNLRYKLTPKERGPLWASIEYPILFGLCRARQKITLDAVSKSMISHEMIQATPRTQPENKEFKVLGW</sequence>
<proteinExistence type="predicted"/>
<evidence type="ECO:0000313" key="1">
    <source>
        <dbReference type="EMBL" id="KKM14014.1"/>
    </source>
</evidence>
<name>A0A0F9I312_9ZZZZ</name>
<dbReference type="AlphaFoldDB" id="A0A0F9I312"/>
<protein>
    <submittedName>
        <fullName evidence="1">Uncharacterized protein</fullName>
    </submittedName>
</protein>
<reference evidence="1" key="1">
    <citation type="journal article" date="2015" name="Nature">
        <title>Complex archaea that bridge the gap between prokaryotes and eukaryotes.</title>
        <authorList>
            <person name="Spang A."/>
            <person name="Saw J.H."/>
            <person name="Jorgensen S.L."/>
            <person name="Zaremba-Niedzwiedzka K."/>
            <person name="Martijn J."/>
            <person name="Lind A.E."/>
            <person name="van Eijk R."/>
            <person name="Schleper C."/>
            <person name="Guy L."/>
            <person name="Ettema T.J."/>
        </authorList>
    </citation>
    <scope>NUCLEOTIDE SEQUENCE</scope>
</reference>
<accession>A0A0F9I312</accession>